<dbReference type="GO" id="GO:0016740">
    <property type="term" value="F:transferase activity"/>
    <property type="evidence" value="ECO:0007669"/>
    <property type="project" value="UniProtKB-KW"/>
</dbReference>
<organism evidence="1 2">
    <name type="scientific">Phnomibacter ginsenosidimutans</name>
    <dbReference type="NCBI Taxonomy" id="2676868"/>
    <lineage>
        <taxon>Bacteria</taxon>
        <taxon>Pseudomonadati</taxon>
        <taxon>Bacteroidota</taxon>
        <taxon>Chitinophagia</taxon>
        <taxon>Chitinophagales</taxon>
        <taxon>Chitinophagaceae</taxon>
        <taxon>Phnomibacter</taxon>
    </lineage>
</organism>
<gene>
    <name evidence="1" type="ORF">GLV81_17800</name>
</gene>
<name>A0A6I6GBB3_9BACT</name>
<dbReference type="InterPro" id="IPR029044">
    <property type="entry name" value="Nucleotide-diphossugar_trans"/>
</dbReference>
<dbReference type="AlphaFoldDB" id="A0A6I6GBB3"/>
<dbReference type="Proteomes" id="UP000426027">
    <property type="component" value="Chromosome"/>
</dbReference>
<sequence>MTESKASIPIVVLTPTKNEAWIIKYFLEATLNFAHHIIIADQNSTDETVSICNEYSNVTVIKNESDKYDEAYRQMLLLDTARKMFPGDKIIFALDADEIISADSIDAAAWIDLKKQKPGTVFYFEKPELYINTTQTIRYYHRYYPLAFIDDDTISHHPKAVHSIRIPTSIAQPKVEIDTIKFLHVAYLRPKTQRAKYRFYAVQENMLNTSPWYRRRRRYRNGNHLLHWEVVENAPNEWFKYESQIKIDLSEISDPEISWYDLAIKEAFEKYGTRKFWLDDIWDQEWQTIFKSSPRIKNPPKFLTSLLKFTDKFNK</sequence>
<protein>
    <submittedName>
        <fullName evidence="1">Glycosyltransferase</fullName>
    </submittedName>
</protein>
<dbReference type="RefSeq" id="WP_157480200.1">
    <property type="nucleotide sequence ID" value="NZ_CP046566.1"/>
</dbReference>
<accession>A0A6I6GBB3</accession>
<dbReference type="KEGG" id="fls:GLV81_17800"/>
<dbReference type="EMBL" id="CP046566">
    <property type="protein sequence ID" value="QGW29724.1"/>
    <property type="molecule type" value="Genomic_DNA"/>
</dbReference>
<dbReference type="SUPFAM" id="SSF53448">
    <property type="entry name" value="Nucleotide-diphospho-sugar transferases"/>
    <property type="match status" value="1"/>
</dbReference>
<dbReference type="Pfam" id="PF13704">
    <property type="entry name" value="Glyco_tranf_2_4"/>
    <property type="match status" value="1"/>
</dbReference>
<keyword evidence="1" id="KW-0808">Transferase</keyword>
<keyword evidence="2" id="KW-1185">Reference proteome</keyword>
<dbReference type="Gene3D" id="3.90.550.10">
    <property type="entry name" value="Spore Coat Polysaccharide Biosynthesis Protein SpsA, Chain A"/>
    <property type="match status" value="1"/>
</dbReference>
<reference evidence="1 2" key="1">
    <citation type="submission" date="2019-11" db="EMBL/GenBank/DDBJ databases">
        <authorList>
            <person name="Im W.T."/>
        </authorList>
    </citation>
    <scope>NUCLEOTIDE SEQUENCE [LARGE SCALE GENOMIC DNA]</scope>
    <source>
        <strain evidence="1 2">SB-02</strain>
    </source>
</reference>
<evidence type="ECO:0000313" key="1">
    <source>
        <dbReference type="EMBL" id="QGW29724.1"/>
    </source>
</evidence>
<proteinExistence type="predicted"/>
<evidence type="ECO:0000313" key="2">
    <source>
        <dbReference type="Proteomes" id="UP000426027"/>
    </source>
</evidence>